<name>X0YSC0_9ZZZZ</name>
<dbReference type="InterPro" id="IPR014710">
    <property type="entry name" value="RmlC-like_jellyroll"/>
</dbReference>
<evidence type="ECO:0000259" key="1">
    <source>
        <dbReference type="Pfam" id="PF07883"/>
    </source>
</evidence>
<evidence type="ECO:0000313" key="2">
    <source>
        <dbReference type="EMBL" id="GAG39581.1"/>
    </source>
</evidence>
<reference evidence="2" key="1">
    <citation type="journal article" date="2014" name="Front. Microbiol.">
        <title>High frequency of phylogenetically diverse reductive dehalogenase-homologous genes in deep subseafloor sedimentary metagenomes.</title>
        <authorList>
            <person name="Kawai M."/>
            <person name="Futagami T."/>
            <person name="Toyoda A."/>
            <person name="Takaki Y."/>
            <person name="Nishi S."/>
            <person name="Hori S."/>
            <person name="Arai W."/>
            <person name="Tsubouchi T."/>
            <person name="Morono Y."/>
            <person name="Uchiyama I."/>
            <person name="Ito T."/>
            <person name="Fujiyama A."/>
            <person name="Inagaki F."/>
            <person name="Takami H."/>
        </authorList>
    </citation>
    <scope>NUCLEOTIDE SEQUENCE</scope>
    <source>
        <strain evidence="2">Expedition CK06-06</strain>
    </source>
</reference>
<comment type="caution">
    <text evidence="2">The sequence shown here is derived from an EMBL/GenBank/DDBJ whole genome shotgun (WGS) entry which is preliminary data.</text>
</comment>
<sequence>MEHVNEHECEFRFGDHGPKYLLRGPRLEWGIIRFQPGQELGAHKHEEIEETFYFESGTPLMVADGEEYRVVAGDVFRLEPGESHNIINDTDADTRIIFIKCPYLPGDKIEVDQA</sequence>
<dbReference type="Pfam" id="PF07883">
    <property type="entry name" value="Cupin_2"/>
    <property type="match status" value="1"/>
</dbReference>
<dbReference type="Gene3D" id="2.60.120.10">
    <property type="entry name" value="Jelly Rolls"/>
    <property type="match status" value="1"/>
</dbReference>
<gene>
    <name evidence="2" type="ORF">S01H1_67565</name>
</gene>
<accession>X0YSC0</accession>
<dbReference type="InterPro" id="IPR013096">
    <property type="entry name" value="Cupin_2"/>
</dbReference>
<dbReference type="EMBL" id="BARS01044761">
    <property type="protein sequence ID" value="GAG39581.1"/>
    <property type="molecule type" value="Genomic_DNA"/>
</dbReference>
<proteinExistence type="predicted"/>
<dbReference type="PANTHER" id="PTHR43346:SF1">
    <property type="entry name" value="QUERCETIN 2,3-DIOXYGENASE-RELATED"/>
    <property type="match status" value="1"/>
</dbReference>
<protein>
    <recommendedName>
        <fullName evidence="1">Cupin type-2 domain-containing protein</fullName>
    </recommendedName>
</protein>
<dbReference type="PANTHER" id="PTHR43346">
    <property type="entry name" value="LIGAND BINDING DOMAIN PROTEIN, PUTATIVE (AFU_ORTHOLOGUE AFUA_6G14370)-RELATED"/>
    <property type="match status" value="1"/>
</dbReference>
<dbReference type="SUPFAM" id="SSF51182">
    <property type="entry name" value="RmlC-like cupins"/>
    <property type="match status" value="1"/>
</dbReference>
<dbReference type="InterPro" id="IPR011051">
    <property type="entry name" value="RmlC_Cupin_sf"/>
</dbReference>
<feature type="domain" description="Cupin type-2" evidence="1">
    <location>
        <begin position="31"/>
        <end position="99"/>
    </location>
</feature>
<dbReference type="AlphaFoldDB" id="X0YSC0"/>
<organism evidence="2">
    <name type="scientific">marine sediment metagenome</name>
    <dbReference type="NCBI Taxonomy" id="412755"/>
    <lineage>
        <taxon>unclassified sequences</taxon>
        <taxon>metagenomes</taxon>
        <taxon>ecological metagenomes</taxon>
    </lineage>
</organism>
<dbReference type="InterPro" id="IPR052538">
    <property type="entry name" value="Flavonoid_dioxygenase-like"/>
</dbReference>